<dbReference type="EMBL" id="BAABBV010000001">
    <property type="protein sequence ID" value="GAA4155186.1"/>
    <property type="molecule type" value="Genomic_DNA"/>
</dbReference>
<reference evidence="1" key="2">
    <citation type="submission" date="2023-12" db="EMBL/GenBank/DDBJ databases">
        <authorList>
            <person name="Sun Q."/>
            <person name="Inoue M."/>
        </authorList>
    </citation>
    <scope>NUCLEOTIDE SEQUENCE</scope>
    <source>
        <strain evidence="1">JCM 17590</strain>
    </source>
</reference>
<dbReference type="RefSeq" id="WP_344790046.1">
    <property type="nucleotide sequence ID" value="NZ_BAABBV010000001.1"/>
</dbReference>
<keyword evidence="2" id="KW-1185">Reference proteome</keyword>
<name>A0ABP7ZEF7_9MICO</name>
<dbReference type="Proteomes" id="UP001415169">
    <property type="component" value="Unassembled WGS sequence"/>
</dbReference>
<protein>
    <recommendedName>
        <fullName evidence="3">DUF2742 domain-containing protein</fullName>
    </recommendedName>
</protein>
<reference evidence="1" key="1">
    <citation type="journal article" date="2014" name="Int. J. Syst. Evol. Microbiol.">
        <title>Complete genome of a new Firmicutes species belonging to the dominant human colonic microbiota ('Ruminococcus bicirculans') reveals two chromosomes and a selective capacity to utilize plant glucans.</title>
        <authorList>
            <consortium name="NISC Comparative Sequencing Program"/>
            <person name="Wegmann U."/>
            <person name="Louis P."/>
            <person name="Goesmann A."/>
            <person name="Henrissat B."/>
            <person name="Duncan S.H."/>
            <person name="Flint H.J."/>
        </authorList>
    </citation>
    <scope>NUCLEOTIDE SEQUENCE</scope>
    <source>
        <strain evidence="1">JCM 17590</strain>
    </source>
</reference>
<comment type="caution">
    <text evidence="1">The sequence shown here is derived from an EMBL/GenBank/DDBJ whole genome shotgun (WGS) entry which is preliminary data.</text>
</comment>
<sequence length="126" mass="13540">MAAVDVEAEGRRVGRELWPAGASWVPDEVLDAWQELAAKHPAIATDATRAAFLNAARAARKSAPTAQELRGRGELLARLAAANAARTAATRAANDVAGAERDPDAAVIARRRRESLERRRARHEKG</sequence>
<proteinExistence type="predicted"/>
<gene>
    <name evidence="1" type="ORF">GCM10022286_03790</name>
</gene>
<evidence type="ECO:0008006" key="3">
    <source>
        <dbReference type="Google" id="ProtNLM"/>
    </source>
</evidence>
<evidence type="ECO:0000313" key="1">
    <source>
        <dbReference type="EMBL" id="GAA4155186.1"/>
    </source>
</evidence>
<organism evidence="1 2">
    <name type="scientific">Gryllotalpicola daejeonensis</name>
    <dbReference type="NCBI Taxonomy" id="993087"/>
    <lineage>
        <taxon>Bacteria</taxon>
        <taxon>Bacillati</taxon>
        <taxon>Actinomycetota</taxon>
        <taxon>Actinomycetes</taxon>
        <taxon>Micrococcales</taxon>
        <taxon>Microbacteriaceae</taxon>
        <taxon>Gryllotalpicola</taxon>
    </lineage>
</organism>
<accession>A0ABP7ZEF7</accession>
<evidence type="ECO:0000313" key="2">
    <source>
        <dbReference type="Proteomes" id="UP001415169"/>
    </source>
</evidence>